<gene>
    <name evidence="2" type="ORF">PLXY2_LOCUS124</name>
</gene>
<feature type="region of interest" description="Disordered" evidence="1">
    <location>
        <begin position="1"/>
        <end position="59"/>
    </location>
</feature>
<dbReference type="AlphaFoldDB" id="A0A8S4D011"/>
<proteinExistence type="predicted"/>
<feature type="compositionally biased region" description="Basic and acidic residues" evidence="1">
    <location>
        <begin position="45"/>
        <end position="59"/>
    </location>
</feature>
<evidence type="ECO:0000256" key="1">
    <source>
        <dbReference type="SAM" id="MobiDB-lite"/>
    </source>
</evidence>
<dbReference type="EMBL" id="CAJHNJ030000001">
    <property type="protein sequence ID" value="CAG9087056.1"/>
    <property type="molecule type" value="Genomic_DNA"/>
</dbReference>
<protein>
    <submittedName>
        <fullName evidence="2">(diamondback moth) hypothetical protein</fullName>
    </submittedName>
</protein>
<reference evidence="2" key="1">
    <citation type="submission" date="2020-11" db="EMBL/GenBank/DDBJ databases">
        <authorList>
            <person name="Whiteford S."/>
        </authorList>
    </citation>
    <scope>NUCLEOTIDE SEQUENCE</scope>
</reference>
<accession>A0A8S4D011</accession>
<evidence type="ECO:0000313" key="2">
    <source>
        <dbReference type="EMBL" id="CAG9087056.1"/>
    </source>
</evidence>
<name>A0A8S4D011_PLUXY</name>
<sequence>MRPPSNIPRAPQRQVGPLVGEGGGEQVAGAQVHAHARHQRRRGPARAERRVELASAREG</sequence>
<organism evidence="2 3">
    <name type="scientific">Plutella xylostella</name>
    <name type="common">Diamondback moth</name>
    <name type="synonym">Plutella maculipennis</name>
    <dbReference type="NCBI Taxonomy" id="51655"/>
    <lineage>
        <taxon>Eukaryota</taxon>
        <taxon>Metazoa</taxon>
        <taxon>Ecdysozoa</taxon>
        <taxon>Arthropoda</taxon>
        <taxon>Hexapoda</taxon>
        <taxon>Insecta</taxon>
        <taxon>Pterygota</taxon>
        <taxon>Neoptera</taxon>
        <taxon>Endopterygota</taxon>
        <taxon>Lepidoptera</taxon>
        <taxon>Glossata</taxon>
        <taxon>Ditrysia</taxon>
        <taxon>Yponomeutoidea</taxon>
        <taxon>Plutellidae</taxon>
        <taxon>Plutella</taxon>
    </lineage>
</organism>
<feature type="compositionally biased region" description="Basic residues" evidence="1">
    <location>
        <begin position="34"/>
        <end position="44"/>
    </location>
</feature>
<keyword evidence="3" id="KW-1185">Reference proteome</keyword>
<dbReference type="Proteomes" id="UP000653454">
    <property type="component" value="Unassembled WGS sequence"/>
</dbReference>
<comment type="caution">
    <text evidence="2">The sequence shown here is derived from an EMBL/GenBank/DDBJ whole genome shotgun (WGS) entry which is preliminary data.</text>
</comment>
<evidence type="ECO:0000313" key="3">
    <source>
        <dbReference type="Proteomes" id="UP000653454"/>
    </source>
</evidence>